<dbReference type="InterPro" id="IPR008906">
    <property type="entry name" value="HATC_C_dom"/>
</dbReference>
<comment type="caution">
    <text evidence="2">The sequence shown here is derived from an EMBL/GenBank/DDBJ whole genome shotgun (WGS) entry which is preliminary data.</text>
</comment>
<organism evidence="2 3">
    <name type="scientific">Rhizopogon vesiculosus</name>
    <dbReference type="NCBI Taxonomy" id="180088"/>
    <lineage>
        <taxon>Eukaryota</taxon>
        <taxon>Fungi</taxon>
        <taxon>Dikarya</taxon>
        <taxon>Basidiomycota</taxon>
        <taxon>Agaricomycotina</taxon>
        <taxon>Agaricomycetes</taxon>
        <taxon>Agaricomycetidae</taxon>
        <taxon>Boletales</taxon>
        <taxon>Suillineae</taxon>
        <taxon>Rhizopogonaceae</taxon>
        <taxon>Rhizopogon</taxon>
    </lineage>
</organism>
<evidence type="ECO:0000313" key="3">
    <source>
        <dbReference type="Proteomes" id="UP000183567"/>
    </source>
</evidence>
<dbReference type="GO" id="GO:0046983">
    <property type="term" value="F:protein dimerization activity"/>
    <property type="evidence" value="ECO:0007669"/>
    <property type="project" value="InterPro"/>
</dbReference>
<evidence type="ECO:0000259" key="1">
    <source>
        <dbReference type="Pfam" id="PF05699"/>
    </source>
</evidence>
<protein>
    <recommendedName>
        <fullName evidence="1">HAT C-terminal dimerisation domain-containing protein</fullName>
    </recommendedName>
</protein>
<reference evidence="2 3" key="1">
    <citation type="submission" date="2016-03" db="EMBL/GenBank/DDBJ databases">
        <title>Comparative genomics of the ectomycorrhizal sister species Rhizopogon vinicolor and Rhizopogon vesiculosus (Basidiomycota: Boletales) reveals a divergence of the mating type B locus.</title>
        <authorList>
            <person name="Mujic A.B."/>
            <person name="Kuo A."/>
            <person name="Tritt A."/>
            <person name="Lipzen A."/>
            <person name="Chen C."/>
            <person name="Johnson J."/>
            <person name="Sharma A."/>
            <person name="Barry K."/>
            <person name="Grigoriev I.V."/>
            <person name="Spatafora J.W."/>
        </authorList>
    </citation>
    <scope>NUCLEOTIDE SEQUENCE [LARGE SCALE GENOMIC DNA]</scope>
    <source>
        <strain evidence="2 3">AM-OR11-056</strain>
    </source>
</reference>
<dbReference type="Pfam" id="PF05699">
    <property type="entry name" value="Dimer_Tnp_hAT"/>
    <property type="match status" value="1"/>
</dbReference>
<dbReference type="Proteomes" id="UP000183567">
    <property type="component" value="Unassembled WGS sequence"/>
</dbReference>
<dbReference type="AlphaFoldDB" id="A0A1J8PVE5"/>
<evidence type="ECO:0000313" key="2">
    <source>
        <dbReference type="EMBL" id="OJA11691.1"/>
    </source>
</evidence>
<feature type="non-terminal residue" evidence="2">
    <location>
        <position position="1"/>
    </location>
</feature>
<accession>A0A1J8PVE5</accession>
<gene>
    <name evidence="2" type="ORF">AZE42_09249</name>
</gene>
<dbReference type="EMBL" id="LVVM01004959">
    <property type="protein sequence ID" value="OJA11691.1"/>
    <property type="molecule type" value="Genomic_DNA"/>
</dbReference>
<dbReference type="OrthoDB" id="3268424at2759"/>
<feature type="domain" description="HAT C-terminal dimerisation" evidence="1">
    <location>
        <begin position="24"/>
        <end position="72"/>
    </location>
</feature>
<feature type="non-terminal residue" evidence="2">
    <location>
        <position position="85"/>
    </location>
</feature>
<proteinExistence type="predicted"/>
<sequence length="85" mass="9353">KWAAHSLSDEEDGEDNFTCPDSIEAYLDSPRVSKAELNAAGGVLKYWENARATRPRLAQMALDFLSAPGMTAHECLYPLLVLTLV</sequence>
<name>A0A1J8PVE5_9AGAM</name>
<keyword evidence="3" id="KW-1185">Reference proteome</keyword>